<evidence type="ECO:0000259" key="11">
    <source>
        <dbReference type="Pfam" id="PF07730"/>
    </source>
</evidence>
<dbReference type="InterPro" id="IPR050482">
    <property type="entry name" value="Sensor_HK_TwoCompSys"/>
</dbReference>
<comment type="caution">
    <text evidence="12">The sequence shown here is derived from an EMBL/GenBank/DDBJ whole genome shotgun (WGS) entry which is preliminary data.</text>
</comment>
<evidence type="ECO:0000256" key="3">
    <source>
        <dbReference type="ARBA" id="ARBA00022553"/>
    </source>
</evidence>
<keyword evidence="6" id="KW-0418">Kinase</keyword>
<keyword evidence="7" id="KW-0067">ATP-binding</keyword>
<gene>
    <name evidence="12" type="ORF">Rhe02_60510</name>
</gene>
<dbReference type="Gene3D" id="3.30.565.10">
    <property type="entry name" value="Histidine kinase-like ATPase, C-terminal domain"/>
    <property type="match status" value="1"/>
</dbReference>
<organism evidence="12 13">
    <name type="scientific">Rhizocola hellebori</name>
    <dbReference type="NCBI Taxonomy" id="1392758"/>
    <lineage>
        <taxon>Bacteria</taxon>
        <taxon>Bacillati</taxon>
        <taxon>Actinomycetota</taxon>
        <taxon>Actinomycetes</taxon>
        <taxon>Micromonosporales</taxon>
        <taxon>Micromonosporaceae</taxon>
        <taxon>Rhizocola</taxon>
    </lineage>
</organism>
<evidence type="ECO:0000256" key="8">
    <source>
        <dbReference type="ARBA" id="ARBA00023012"/>
    </source>
</evidence>
<name>A0A8J3QDZ1_9ACTN</name>
<keyword evidence="8" id="KW-0902">Two-component regulatory system</keyword>
<keyword evidence="5" id="KW-0547">Nucleotide-binding</keyword>
<keyword evidence="9" id="KW-1133">Transmembrane helix</keyword>
<evidence type="ECO:0000313" key="12">
    <source>
        <dbReference type="EMBL" id="GIH07984.1"/>
    </source>
</evidence>
<keyword evidence="9" id="KW-0472">Membrane</keyword>
<dbReference type="InterPro" id="IPR011712">
    <property type="entry name" value="Sig_transdc_His_kin_sub3_dim/P"/>
</dbReference>
<dbReference type="Pfam" id="PF07730">
    <property type="entry name" value="HisKA_3"/>
    <property type="match status" value="1"/>
</dbReference>
<evidence type="ECO:0000256" key="4">
    <source>
        <dbReference type="ARBA" id="ARBA00022679"/>
    </source>
</evidence>
<dbReference type="SUPFAM" id="SSF55874">
    <property type="entry name" value="ATPase domain of HSP90 chaperone/DNA topoisomerase II/histidine kinase"/>
    <property type="match status" value="1"/>
</dbReference>
<dbReference type="CDD" id="cd16917">
    <property type="entry name" value="HATPase_UhpB-NarQ-NarX-like"/>
    <property type="match status" value="1"/>
</dbReference>
<sequence length="389" mass="41002">MRPPTRGPHNGGVQTPLDRAARLKGWPQWPLAAVTLLTLAAAAELPLAWPAWGDAELGVLINVLAVAPLLLARNRLPLAAAAIGSGVAMMLTLYGTLTVTALIGQLAVLYLCFSRYARPAASAALLPLAANAVYPFTGDDSSRPLGLLLLCAGLAAAWLGDARRQRAQLIATHDSTLAQAHHEQAVLAERTRIARELHDVVAHHVSMMVVQAETARVGTADLPQAGRDSFAAIGATGRLALTEMRRLLGVLRMESAPALEPQPGLDRLDELVAAARAAGNEVRVRRIGRPQPLPAGLDVSAYRIIQEALTNVRRHAPQAAAEVVVLYTEEGVEISVDNDGPAAAIPSRTGHGLLGMRERANMAGGVLSAGPKTDGGFRVYAQLPVWATP</sequence>
<dbReference type="GO" id="GO:0000155">
    <property type="term" value="F:phosphorelay sensor kinase activity"/>
    <property type="evidence" value="ECO:0007669"/>
    <property type="project" value="InterPro"/>
</dbReference>
<keyword evidence="4" id="KW-0808">Transferase</keyword>
<feature type="domain" description="Histidine kinase/HSP90-like ATPase" evidence="10">
    <location>
        <begin position="300"/>
        <end position="385"/>
    </location>
</feature>
<dbReference type="GO" id="GO:0005524">
    <property type="term" value="F:ATP binding"/>
    <property type="evidence" value="ECO:0007669"/>
    <property type="project" value="UniProtKB-KW"/>
</dbReference>
<evidence type="ECO:0000259" key="10">
    <source>
        <dbReference type="Pfam" id="PF02518"/>
    </source>
</evidence>
<dbReference type="PANTHER" id="PTHR24421:SF10">
    <property type="entry name" value="NITRATE_NITRITE SENSOR PROTEIN NARQ"/>
    <property type="match status" value="1"/>
</dbReference>
<dbReference type="InterPro" id="IPR003594">
    <property type="entry name" value="HATPase_dom"/>
</dbReference>
<dbReference type="EC" id="2.7.13.3" evidence="2"/>
<dbReference type="InterPro" id="IPR036890">
    <property type="entry name" value="HATPase_C_sf"/>
</dbReference>
<evidence type="ECO:0000256" key="6">
    <source>
        <dbReference type="ARBA" id="ARBA00022777"/>
    </source>
</evidence>
<evidence type="ECO:0000256" key="9">
    <source>
        <dbReference type="SAM" id="Phobius"/>
    </source>
</evidence>
<feature type="transmembrane region" description="Helical" evidence="9">
    <location>
        <begin position="55"/>
        <end position="72"/>
    </location>
</feature>
<dbReference type="Proteomes" id="UP000612899">
    <property type="component" value="Unassembled WGS sequence"/>
</dbReference>
<reference evidence="12" key="1">
    <citation type="submission" date="2021-01" db="EMBL/GenBank/DDBJ databases">
        <title>Whole genome shotgun sequence of Rhizocola hellebori NBRC 109834.</title>
        <authorList>
            <person name="Komaki H."/>
            <person name="Tamura T."/>
        </authorList>
    </citation>
    <scope>NUCLEOTIDE SEQUENCE</scope>
    <source>
        <strain evidence="12">NBRC 109834</strain>
    </source>
</reference>
<keyword evidence="3" id="KW-0597">Phosphoprotein</keyword>
<protein>
    <recommendedName>
        <fullName evidence="2">histidine kinase</fullName>
        <ecNumber evidence="2">2.7.13.3</ecNumber>
    </recommendedName>
</protein>
<dbReference type="GO" id="GO:0046983">
    <property type="term" value="F:protein dimerization activity"/>
    <property type="evidence" value="ECO:0007669"/>
    <property type="project" value="InterPro"/>
</dbReference>
<keyword evidence="9" id="KW-0812">Transmembrane</keyword>
<evidence type="ECO:0000256" key="7">
    <source>
        <dbReference type="ARBA" id="ARBA00022840"/>
    </source>
</evidence>
<evidence type="ECO:0000256" key="5">
    <source>
        <dbReference type="ARBA" id="ARBA00022741"/>
    </source>
</evidence>
<comment type="catalytic activity">
    <reaction evidence="1">
        <text>ATP + protein L-histidine = ADP + protein N-phospho-L-histidine.</text>
        <dbReference type="EC" id="2.7.13.3"/>
    </reaction>
</comment>
<evidence type="ECO:0000256" key="2">
    <source>
        <dbReference type="ARBA" id="ARBA00012438"/>
    </source>
</evidence>
<dbReference type="EMBL" id="BONY01000043">
    <property type="protein sequence ID" value="GIH07984.1"/>
    <property type="molecule type" value="Genomic_DNA"/>
</dbReference>
<evidence type="ECO:0000256" key="1">
    <source>
        <dbReference type="ARBA" id="ARBA00000085"/>
    </source>
</evidence>
<dbReference type="Pfam" id="PF02518">
    <property type="entry name" value="HATPase_c"/>
    <property type="match status" value="1"/>
</dbReference>
<accession>A0A8J3QDZ1</accession>
<feature type="domain" description="Signal transduction histidine kinase subgroup 3 dimerisation and phosphoacceptor" evidence="11">
    <location>
        <begin position="189"/>
        <end position="252"/>
    </location>
</feature>
<feature type="transmembrane region" description="Helical" evidence="9">
    <location>
        <begin position="29"/>
        <end position="48"/>
    </location>
</feature>
<dbReference type="PANTHER" id="PTHR24421">
    <property type="entry name" value="NITRATE/NITRITE SENSOR PROTEIN NARX-RELATED"/>
    <property type="match status" value="1"/>
</dbReference>
<dbReference type="GO" id="GO:0016020">
    <property type="term" value="C:membrane"/>
    <property type="evidence" value="ECO:0007669"/>
    <property type="project" value="InterPro"/>
</dbReference>
<proteinExistence type="predicted"/>
<dbReference type="Gene3D" id="1.20.5.1930">
    <property type="match status" value="1"/>
</dbReference>
<evidence type="ECO:0000313" key="13">
    <source>
        <dbReference type="Proteomes" id="UP000612899"/>
    </source>
</evidence>
<keyword evidence="13" id="KW-1185">Reference proteome</keyword>
<dbReference type="AlphaFoldDB" id="A0A8J3QDZ1"/>